<dbReference type="InterPro" id="IPR050952">
    <property type="entry name" value="TRIM-NHL_E3_ligases"/>
</dbReference>
<sequence>MVDPFPRTESGLPFLRGGSKSLGARTWLVPASALLVCFVAALGAQPPAGKPPFLGVPVRFRLDAASRVTLVIEDARGNRVRNLVGETLFPAGENTIYWDGYDDGERGETGALTRRRVAPGTYAVRGLTHAGIRATYEMSVYNPGSPPWATRDRAGGWLADHSPPADVLYLPDPVRAPNGKGDARFLVCATSAEAGDEFVWLDAEGRRLYGTNDGFWGGTHLARDVGPEPAPGHFAYVFQSGQRDPDNFNIEVRGFKTDGGQLESVIKYPRLRRQPTFKGNEQYSSDGLAVHNGHLVFAVTALNKLVFADVRTKKVLGEFRLTAPKAPAFDRQGRLYVLSAGKLKRFDVSENRAGLDNERTLVEKGLEAPARLTLDSTGNLYVSDWGRSHQVKVFDPQGRLLRTIGRAGGPQLGPYDESRMNHPCGTTIDDRGQVWVAEGDLTPKRVSVWKPDGTFLRALYGPTKYGGGGALDPKDRARFYYNEGGRGIEFALDWKTGASAIKSIYSRPDLMTDLETMPGPAPERAFYVAGRQYMVNCYNGGLRYSNDRGAGIWRMDDTRTARPVALIGNGADLVNDIWGWRMKNREAIVKLWAAHNPRDVLFVWSDTNGDGVAQADEIRWVAEDHSAAPRADIGGIGLMPLVHPDLSFTTAFGTRVAAPTLDARGVPVYDLGTRTTVGDPKQVRAPLIAGQRALTHTDSDGWWMGFDLKGERRWRYPATPEEEVAVPGAMVAPTRLLGPPVTPADGQAGPVVAINGEMGAVFLLTADGLFVQTLGGDARLLPPLAETNPKRGWEVKNVTFQQEHFHPTINQTADGGIYLVAGFQQSTLLKLDGWDGIKRRDFGTVTVGAGDLAGLPATVVQIARKDGRPKEDIAVLRQGPKVDGDLSDWPAGTRWMLIDDRTAAAVAVDGENLYAALRGDDAKVLDNTGTDPRYLFKSGGALDLMIGTDPKAARDRTAPAAGDVRVVVTRTDGKPAVTLYRAVAPGAPKADGVQFESPIGKVGFDQVQSISEHVRLAGAGGNFEFSVPLKVLGFKPAANTEVLADIGVLRGLEGRTVRRTYWSNKHTVLVSDLPSEARLYPERWGIWQFR</sequence>
<dbReference type="PANTHER" id="PTHR24104:SF25">
    <property type="entry name" value="PROTEIN LIN-41"/>
    <property type="match status" value="1"/>
</dbReference>
<dbReference type="EMBL" id="CP053452">
    <property type="protein sequence ID" value="QJW98931.1"/>
    <property type="molecule type" value="Genomic_DNA"/>
</dbReference>
<dbReference type="PROSITE" id="PS51125">
    <property type="entry name" value="NHL"/>
    <property type="match status" value="1"/>
</dbReference>
<dbReference type="AlphaFoldDB" id="A0A6M5Z0H7"/>
<evidence type="ECO:0000256" key="2">
    <source>
        <dbReference type="PROSITE-ProRule" id="PRU00504"/>
    </source>
</evidence>
<dbReference type="RefSeq" id="WP_171473998.1">
    <property type="nucleotide sequence ID" value="NZ_CP053452.2"/>
</dbReference>
<gene>
    <name evidence="3" type="ORF">FTUN_6526</name>
</gene>
<keyword evidence="1" id="KW-0677">Repeat</keyword>
<dbReference type="Gene3D" id="2.120.10.30">
    <property type="entry name" value="TolB, C-terminal domain"/>
    <property type="match status" value="1"/>
</dbReference>
<dbReference type="SUPFAM" id="SSF63825">
    <property type="entry name" value="YWTD domain"/>
    <property type="match status" value="1"/>
</dbReference>
<dbReference type="Proteomes" id="UP000503447">
    <property type="component" value="Chromosome"/>
</dbReference>
<dbReference type="GO" id="GO:0000209">
    <property type="term" value="P:protein polyubiquitination"/>
    <property type="evidence" value="ECO:0007669"/>
    <property type="project" value="TreeGrafter"/>
</dbReference>
<dbReference type="KEGG" id="ftj:FTUN_6526"/>
<evidence type="ECO:0008006" key="5">
    <source>
        <dbReference type="Google" id="ProtNLM"/>
    </source>
</evidence>
<keyword evidence="4" id="KW-1185">Reference proteome</keyword>
<feature type="repeat" description="NHL" evidence="2">
    <location>
        <begin position="363"/>
        <end position="397"/>
    </location>
</feature>
<proteinExistence type="predicted"/>
<dbReference type="PANTHER" id="PTHR24104">
    <property type="entry name" value="E3 UBIQUITIN-PROTEIN LIGASE NHLRC1-RELATED"/>
    <property type="match status" value="1"/>
</dbReference>
<dbReference type="GO" id="GO:0043161">
    <property type="term" value="P:proteasome-mediated ubiquitin-dependent protein catabolic process"/>
    <property type="evidence" value="ECO:0007669"/>
    <property type="project" value="TreeGrafter"/>
</dbReference>
<dbReference type="GO" id="GO:0008270">
    <property type="term" value="F:zinc ion binding"/>
    <property type="evidence" value="ECO:0007669"/>
    <property type="project" value="UniProtKB-KW"/>
</dbReference>
<name>A0A6M5Z0H7_9BACT</name>
<reference evidence="4" key="1">
    <citation type="submission" date="2020-05" db="EMBL/GenBank/DDBJ databases">
        <title>Frigoriglobus tundricola gen. nov., sp. nov., a psychrotolerant cellulolytic planctomycete of the family Gemmataceae with two divergent copies of 16S rRNA gene.</title>
        <authorList>
            <person name="Kulichevskaya I.S."/>
            <person name="Ivanova A.A."/>
            <person name="Naumoff D.G."/>
            <person name="Beletsky A.V."/>
            <person name="Rijpstra W.I.C."/>
            <person name="Sinninghe Damste J.S."/>
            <person name="Mardanov A.V."/>
            <person name="Ravin N.V."/>
            <person name="Dedysh S.N."/>
        </authorList>
    </citation>
    <scope>NUCLEOTIDE SEQUENCE [LARGE SCALE GENOMIC DNA]</scope>
    <source>
        <strain evidence="4">PL17</strain>
    </source>
</reference>
<dbReference type="Gene3D" id="2.60.40.4070">
    <property type="match status" value="1"/>
</dbReference>
<dbReference type="Gene3D" id="2.60.40.1190">
    <property type="match status" value="1"/>
</dbReference>
<dbReference type="InterPro" id="IPR011042">
    <property type="entry name" value="6-blade_b-propeller_TolB-like"/>
</dbReference>
<protein>
    <recommendedName>
        <fullName evidence="5">FlgD Ig-like domain-containing protein</fullName>
    </recommendedName>
</protein>
<evidence type="ECO:0000256" key="1">
    <source>
        <dbReference type="ARBA" id="ARBA00022737"/>
    </source>
</evidence>
<dbReference type="InterPro" id="IPR001258">
    <property type="entry name" value="NHL_repeat"/>
</dbReference>
<dbReference type="GO" id="GO:0061630">
    <property type="term" value="F:ubiquitin protein ligase activity"/>
    <property type="evidence" value="ECO:0007669"/>
    <property type="project" value="TreeGrafter"/>
</dbReference>
<evidence type="ECO:0000313" key="4">
    <source>
        <dbReference type="Proteomes" id="UP000503447"/>
    </source>
</evidence>
<accession>A0A6M5Z0H7</accession>
<organism evidence="3 4">
    <name type="scientific">Frigoriglobus tundricola</name>
    <dbReference type="NCBI Taxonomy" id="2774151"/>
    <lineage>
        <taxon>Bacteria</taxon>
        <taxon>Pseudomonadati</taxon>
        <taxon>Planctomycetota</taxon>
        <taxon>Planctomycetia</taxon>
        <taxon>Gemmatales</taxon>
        <taxon>Gemmataceae</taxon>
        <taxon>Frigoriglobus</taxon>
    </lineage>
</organism>
<evidence type="ECO:0000313" key="3">
    <source>
        <dbReference type="EMBL" id="QJW98931.1"/>
    </source>
</evidence>